<feature type="non-terminal residue" evidence="1">
    <location>
        <position position="1"/>
    </location>
</feature>
<organism evidence="1 2">
    <name type="scientific">Colocasia esculenta</name>
    <name type="common">Wild taro</name>
    <name type="synonym">Arum esculentum</name>
    <dbReference type="NCBI Taxonomy" id="4460"/>
    <lineage>
        <taxon>Eukaryota</taxon>
        <taxon>Viridiplantae</taxon>
        <taxon>Streptophyta</taxon>
        <taxon>Embryophyta</taxon>
        <taxon>Tracheophyta</taxon>
        <taxon>Spermatophyta</taxon>
        <taxon>Magnoliopsida</taxon>
        <taxon>Liliopsida</taxon>
        <taxon>Araceae</taxon>
        <taxon>Aroideae</taxon>
        <taxon>Colocasieae</taxon>
        <taxon>Colocasia</taxon>
    </lineage>
</organism>
<comment type="caution">
    <text evidence="1">The sequence shown here is derived from an EMBL/GenBank/DDBJ whole genome shotgun (WGS) entry which is preliminary data.</text>
</comment>
<dbReference type="Proteomes" id="UP000652761">
    <property type="component" value="Unassembled WGS sequence"/>
</dbReference>
<reference evidence="1" key="1">
    <citation type="submission" date="2017-07" db="EMBL/GenBank/DDBJ databases">
        <title>Taro Niue Genome Assembly and Annotation.</title>
        <authorList>
            <person name="Atibalentja N."/>
            <person name="Keating K."/>
            <person name="Fields C.J."/>
        </authorList>
    </citation>
    <scope>NUCLEOTIDE SEQUENCE</scope>
    <source>
        <strain evidence="1">Niue_2</strain>
        <tissue evidence="1">Leaf</tissue>
    </source>
</reference>
<sequence length="105" mass="12123">MLRVLQEWPLPRNSQQKLSPKITISVYITLSKWCRHKSIVCRHMHCSPESSKEKTSQSCRHSPVCVDTSLAFQKIVRRRKPVVLTQVQCVSTHPVLSSNSQIRRS</sequence>
<evidence type="ECO:0000313" key="1">
    <source>
        <dbReference type="EMBL" id="MQL95978.1"/>
    </source>
</evidence>
<accession>A0A843VHS8</accession>
<protein>
    <submittedName>
        <fullName evidence="1">Uncharacterized protein</fullName>
    </submittedName>
</protein>
<proteinExistence type="predicted"/>
<gene>
    <name evidence="1" type="ORF">Taro_028655</name>
</gene>
<dbReference type="AlphaFoldDB" id="A0A843VHS8"/>
<keyword evidence="2" id="KW-1185">Reference proteome</keyword>
<dbReference type="EMBL" id="NMUH01001862">
    <property type="protein sequence ID" value="MQL95978.1"/>
    <property type="molecule type" value="Genomic_DNA"/>
</dbReference>
<evidence type="ECO:0000313" key="2">
    <source>
        <dbReference type="Proteomes" id="UP000652761"/>
    </source>
</evidence>
<name>A0A843VHS8_COLES</name>